<evidence type="ECO:0000313" key="4">
    <source>
        <dbReference type="Proteomes" id="UP001549773"/>
    </source>
</evidence>
<accession>A0ABV2U2B9</accession>
<comment type="caution">
    <text evidence="3">The sequence shown here is derived from an EMBL/GenBank/DDBJ whole genome shotgun (WGS) entry which is preliminary data.</text>
</comment>
<dbReference type="InterPro" id="IPR053145">
    <property type="entry name" value="AB_hydrolase_Est10"/>
</dbReference>
<name>A0ABV2U2B9_9FLAO</name>
<feature type="chain" id="PRO_5047143868" evidence="1">
    <location>
        <begin position="18"/>
        <end position="308"/>
    </location>
</feature>
<feature type="domain" description="Serine aminopeptidase S33" evidence="2">
    <location>
        <begin position="69"/>
        <end position="192"/>
    </location>
</feature>
<evidence type="ECO:0000259" key="2">
    <source>
        <dbReference type="Pfam" id="PF12146"/>
    </source>
</evidence>
<keyword evidence="4" id="KW-1185">Reference proteome</keyword>
<dbReference type="SUPFAM" id="SSF53474">
    <property type="entry name" value="alpha/beta-Hydrolases"/>
    <property type="match status" value="1"/>
</dbReference>
<dbReference type="RefSeq" id="WP_354619475.1">
    <property type="nucleotide sequence ID" value="NZ_JBEWYP010000010.1"/>
</dbReference>
<evidence type="ECO:0000313" key="3">
    <source>
        <dbReference type="EMBL" id="MET7030689.1"/>
    </source>
</evidence>
<dbReference type="Gene3D" id="3.40.50.1820">
    <property type="entry name" value="alpha/beta hydrolase"/>
    <property type="match status" value="1"/>
</dbReference>
<reference evidence="3 4" key="1">
    <citation type="submission" date="2024-07" db="EMBL/GenBank/DDBJ databases">
        <title>The genome sequence of type strain Sediminicola luteus GDMCC 1.2596T.</title>
        <authorList>
            <person name="Liu Y."/>
        </authorList>
    </citation>
    <scope>NUCLEOTIDE SEQUENCE [LARGE SCALE GENOMIC DNA]</scope>
    <source>
        <strain evidence="3 4">GDMCC 1.2596</strain>
    </source>
</reference>
<dbReference type="Pfam" id="PF12146">
    <property type="entry name" value="Hydrolase_4"/>
    <property type="match status" value="1"/>
</dbReference>
<sequence length="308" mass="34295">MKSLILLFALLPFVVLSQKITEEEFTLKNGEIVLPGTLSMPESPTKLPLVIFIHGSGNVDRNGNQAGVGINANYIKALSDSLNKKGIAFYRYDKRTATLSNLDKLGGITFTKLIDDAKIVIDHFKNDPRFNSLFLIGHSQGSLVGMLSITPEIKGFISIAGPGQSIDNTIMEQLHQQNPDLAKLAGEHFAELKTTDTIVSVHPFLMQLFKPQNQSFIKSWIVLDPVAEIKKINIPILLLNGEEDLQVTEKDFQRLQEAQPNAKGELIPHMNHVLKDVYSTSDNQKSYFQENFPLSNKLVDLITAFINP</sequence>
<dbReference type="Proteomes" id="UP001549773">
    <property type="component" value="Unassembled WGS sequence"/>
</dbReference>
<feature type="signal peptide" evidence="1">
    <location>
        <begin position="1"/>
        <end position="17"/>
    </location>
</feature>
<dbReference type="InterPro" id="IPR029058">
    <property type="entry name" value="AB_hydrolase_fold"/>
</dbReference>
<organism evidence="3 4">
    <name type="scientific">Sediminicola luteus</name>
    <dbReference type="NCBI Taxonomy" id="319238"/>
    <lineage>
        <taxon>Bacteria</taxon>
        <taxon>Pseudomonadati</taxon>
        <taxon>Bacteroidota</taxon>
        <taxon>Flavobacteriia</taxon>
        <taxon>Flavobacteriales</taxon>
        <taxon>Flavobacteriaceae</taxon>
        <taxon>Sediminicola</taxon>
    </lineage>
</organism>
<dbReference type="InterPro" id="IPR022742">
    <property type="entry name" value="Hydrolase_4"/>
</dbReference>
<gene>
    <name evidence="3" type="ORF">ABXZ32_14875</name>
</gene>
<protein>
    <submittedName>
        <fullName evidence="3">Alpha/beta fold hydrolase</fullName>
    </submittedName>
</protein>
<dbReference type="EMBL" id="JBEWYP010000010">
    <property type="protein sequence ID" value="MET7030689.1"/>
    <property type="molecule type" value="Genomic_DNA"/>
</dbReference>
<dbReference type="PANTHER" id="PTHR43265">
    <property type="entry name" value="ESTERASE ESTD"/>
    <property type="match status" value="1"/>
</dbReference>
<proteinExistence type="predicted"/>
<evidence type="ECO:0000256" key="1">
    <source>
        <dbReference type="SAM" id="SignalP"/>
    </source>
</evidence>
<dbReference type="PANTHER" id="PTHR43265:SF1">
    <property type="entry name" value="ESTERASE ESTD"/>
    <property type="match status" value="1"/>
</dbReference>
<keyword evidence="1" id="KW-0732">Signal</keyword>
<dbReference type="GO" id="GO:0016787">
    <property type="term" value="F:hydrolase activity"/>
    <property type="evidence" value="ECO:0007669"/>
    <property type="project" value="UniProtKB-KW"/>
</dbReference>
<keyword evidence="3" id="KW-0378">Hydrolase</keyword>